<dbReference type="OrthoDB" id="10641754at2759"/>
<keyword evidence="3" id="KW-1185">Reference proteome</keyword>
<feature type="compositionally biased region" description="Basic and acidic residues" evidence="1">
    <location>
        <begin position="38"/>
        <end position="60"/>
    </location>
</feature>
<reference evidence="2 3" key="1">
    <citation type="submission" date="2018-11" db="EMBL/GenBank/DDBJ databases">
        <authorList>
            <consortium name="Pathogen Informatics"/>
        </authorList>
    </citation>
    <scope>NUCLEOTIDE SEQUENCE [LARGE SCALE GENOMIC DNA]</scope>
</reference>
<organism evidence="2 3">
    <name type="scientific">Gongylonema pulchrum</name>
    <dbReference type="NCBI Taxonomy" id="637853"/>
    <lineage>
        <taxon>Eukaryota</taxon>
        <taxon>Metazoa</taxon>
        <taxon>Ecdysozoa</taxon>
        <taxon>Nematoda</taxon>
        <taxon>Chromadorea</taxon>
        <taxon>Rhabditida</taxon>
        <taxon>Spirurina</taxon>
        <taxon>Spiruromorpha</taxon>
        <taxon>Spiruroidea</taxon>
        <taxon>Gongylonematidae</taxon>
        <taxon>Gongylonema</taxon>
    </lineage>
</organism>
<gene>
    <name evidence="2" type="ORF">GPUH_LOCUS16192</name>
</gene>
<feature type="compositionally biased region" description="Basic and acidic residues" evidence="1">
    <location>
        <begin position="93"/>
        <end position="108"/>
    </location>
</feature>
<sequence length="172" mass="19397">MSTGQLTVEGSVELQTERKIKARLFMEKILNEKRAAKLRAQNEEQQKRESELLKKYEETHGTSASSKLKNKDSTENVESMPSVAEFDQVASSRTDRASHDHPAEKKIEMVTAAESNSRLQGSSVELYLKPKLAEILLNVARLFDSGGLQGDAEAFEIPFQERKEKEEGETPW</sequence>
<name>A0A3P7MD66_9BILA</name>
<accession>A0A3P7MD66</accession>
<evidence type="ECO:0000313" key="3">
    <source>
        <dbReference type="Proteomes" id="UP000271098"/>
    </source>
</evidence>
<proteinExistence type="predicted"/>
<dbReference type="EMBL" id="UYRT01083419">
    <property type="protein sequence ID" value="VDN27425.1"/>
    <property type="molecule type" value="Genomic_DNA"/>
</dbReference>
<evidence type="ECO:0000256" key="1">
    <source>
        <dbReference type="SAM" id="MobiDB-lite"/>
    </source>
</evidence>
<dbReference type="AlphaFoldDB" id="A0A3P7MD66"/>
<protein>
    <submittedName>
        <fullName evidence="2">Uncharacterized protein</fullName>
    </submittedName>
</protein>
<dbReference type="Proteomes" id="UP000271098">
    <property type="component" value="Unassembled WGS sequence"/>
</dbReference>
<feature type="region of interest" description="Disordered" evidence="1">
    <location>
        <begin position="38"/>
        <end position="115"/>
    </location>
</feature>
<evidence type="ECO:0000313" key="2">
    <source>
        <dbReference type="EMBL" id="VDN27425.1"/>
    </source>
</evidence>